<gene>
    <name evidence="2" type="ORF">MAM_06684</name>
</gene>
<feature type="region of interest" description="Disordered" evidence="1">
    <location>
        <begin position="308"/>
        <end position="442"/>
    </location>
</feature>
<dbReference type="OrthoDB" id="5327145at2759"/>
<dbReference type="HOGENOM" id="CLU_042952_0_0_1"/>
<evidence type="ECO:0000256" key="1">
    <source>
        <dbReference type="SAM" id="MobiDB-lite"/>
    </source>
</evidence>
<evidence type="ECO:0000313" key="2">
    <source>
        <dbReference type="EMBL" id="KHN95407.1"/>
    </source>
</evidence>
<feature type="compositionally biased region" description="Polar residues" evidence="1">
    <location>
        <begin position="361"/>
        <end position="374"/>
    </location>
</feature>
<dbReference type="EMBL" id="AZHE01000023">
    <property type="protein sequence ID" value="KHN95407.1"/>
    <property type="molecule type" value="Genomic_DNA"/>
</dbReference>
<feature type="compositionally biased region" description="Polar residues" evidence="1">
    <location>
        <begin position="12"/>
        <end position="24"/>
    </location>
</feature>
<feature type="compositionally biased region" description="Polar residues" evidence="1">
    <location>
        <begin position="329"/>
        <end position="347"/>
    </location>
</feature>
<feature type="compositionally biased region" description="Pro residues" evidence="1">
    <location>
        <begin position="158"/>
        <end position="167"/>
    </location>
</feature>
<feature type="compositionally biased region" description="Basic and acidic residues" evidence="1">
    <location>
        <begin position="1"/>
        <end position="11"/>
    </location>
</feature>
<name>A0A0B2WPK4_METAS</name>
<organism evidence="2 3">
    <name type="scientific">Metarhizium album (strain ARSEF 1941)</name>
    <dbReference type="NCBI Taxonomy" id="1081103"/>
    <lineage>
        <taxon>Eukaryota</taxon>
        <taxon>Fungi</taxon>
        <taxon>Dikarya</taxon>
        <taxon>Ascomycota</taxon>
        <taxon>Pezizomycotina</taxon>
        <taxon>Sordariomycetes</taxon>
        <taxon>Hypocreomycetidae</taxon>
        <taxon>Hypocreales</taxon>
        <taxon>Clavicipitaceae</taxon>
        <taxon>Metarhizium</taxon>
    </lineage>
</organism>
<dbReference type="AlphaFoldDB" id="A0A0B2WPK4"/>
<sequence length="442" mass="48223">MLAHRDQENLVHSHQQGLTKQQPKTPGARYPKTPGNFGRGDENALIAFADKSALGGGAKPGGQDRLMTGKLTGQRQTMFTPMNNRARAPLGNKTTNAKARTGRTVGVKDMVREIEKTQTKQTSGQRPKQRPVDPAPIKLNTEHDTRGGADDNGVPEPEYAPPRPTPLPYESDVLPPGGLTFNGLKKGNLLKGYYQHFHNPIDEDGISRVEKKFNQEMEAVLQKAEERNAREVNAIGWSPEDIEDNHFATAVANDSAKVLADSSLRKARTANFQKQPATISARRAASVLAVHSDKQNSHVIRPASSISTARGPLSTTIPGTRPARPVMSKPSSAGNSTGEVASRTTLGYNKGRSASFMVHSRGNSQPIRQRQQSKPAAPRDVDSQLTITPARIHQATLSSTESSRPRFMSIFDDENEEGLPPLQKPFAPSDDEEDEFELKLTI</sequence>
<accession>A0A0B2WPK4</accession>
<protein>
    <submittedName>
        <fullName evidence="2">Uncharacterized protein</fullName>
    </submittedName>
</protein>
<keyword evidence="3" id="KW-1185">Reference proteome</keyword>
<feature type="compositionally biased region" description="Basic and acidic residues" evidence="1">
    <location>
        <begin position="140"/>
        <end position="149"/>
    </location>
</feature>
<dbReference type="Proteomes" id="UP000030816">
    <property type="component" value="Unassembled WGS sequence"/>
</dbReference>
<evidence type="ECO:0000313" key="3">
    <source>
        <dbReference type="Proteomes" id="UP000030816"/>
    </source>
</evidence>
<reference evidence="2 3" key="1">
    <citation type="journal article" date="2014" name="Proc. Natl. Acad. Sci. U.S.A.">
        <title>Trajectory and genomic determinants of fungal-pathogen speciation and host adaptation.</title>
        <authorList>
            <person name="Hu X."/>
            <person name="Xiao G."/>
            <person name="Zheng P."/>
            <person name="Shang Y."/>
            <person name="Su Y."/>
            <person name="Zhang X."/>
            <person name="Liu X."/>
            <person name="Zhan S."/>
            <person name="St Leger R.J."/>
            <person name="Wang C."/>
        </authorList>
    </citation>
    <scope>NUCLEOTIDE SEQUENCE [LARGE SCALE GENOMIC DNA]</scope>
    <source>
        <strain evidence="2 3">ARSEF 1941</strain>
    </source>
</reference>
<feature type="region of interest" description="Disordered" evidence="1">
    <location>
        <begin position="116"/>
        <end position="174"/>
    </location>
</feature>
<comment type="caution">
    <text evidence="2">The sequence shown here is derived from an EMBL/GenBank/DDBJ whole genome shotgun (WGS) entry which is preliminary data.</text>
</comment>
<dbReference type="RefSeq" id="XP_040676473.1">
    <property type="nucleotide sequence ID" value="XM_040825482.1"/>
</dbReference>
<feature type="compositionally biased region" description="Polar residues" evidence="1">
    <location>
        <begin position="308"/>
        <end position="318"/>
    </location>
</feature>
<dbReference type="GeneID" id="63741139"/>
<proteinExistence type="predicted"/>
<feature type="region of interest" description="Disordered" evidence="1">
    <location>
        <begin position="1"/>
        <end position="41"/>
    </location>
</feature>